<dbReference type="NCBIfam" id="TIGR00186">
    <property type="entry name" value="rRNA_methyl_3"/>
    <property type="match status" value="1"/>
</dbReference>
<dbReference type="Pfam" id="PF00588">
    <property type="entry name" value="SpoU_methylase"/>
    <property type="match status" value="1"/>
</dbReference>
<evidence type="ECO:0000313" key="4">
    <source>
        <dbReference type="EMBL" id="PKR80342.1"/>
    </source>
</evidence>
<evidence type="ECO:0000256" key="1">
    <source>
        <dbReference type="ARBA" id="ARBA00022603"/>
    </source>
</evidence>
<evidence type="ECO:0000256" key="2">
    <source>
        <dbReference type="ARBA" id="ARBA00022679"/>
    </source>
</evidence>
<dbReference type="SUPFAM" id="SSF55315">
    <property type="entry name" value="L30e-like"/>
    <property type="match status" value="1"/>
</dbReference>
<dbReference type="AlphaFoldDB" id="A0A2I0R187"/>
<dbReference type="InterPro" id="IPR029028">
    <property type="entry name" value="Alpha/beta_knot_MTases"/>
</dbReference>
<keyword evidence="2 4" id="KW-0808">Transferase</keyword>
<comment type="caution">
    <text evidence="4">The sequence shown here is derived from an EMBL/GenBank/DDBJ whole genome shotgun (WGS) entry which is preliminary data.</text>
</comment>
<dbReference type="InterPro" id="IPR013123">
    <property type="entry name" value="SpoU_subst-bd"/>
</dbReference>
<organism evidence="4 5">
    <name type="scientific">Brumimicrobium salinarum</name>
    <dbReference type="NCBI Taxonomy" id="2058658"/>
    <lineage>
        <taxon>Bacteria</taxon>
        <taxon>Pseudomonadati</taxon>
        <taxon>Bacteroidota</taxon>
        <taxon>Flavobacteriia</taxon>
        <taxon>Flavobacteriales</taxon>
        <taxon>Crocinitomicaceae</taxon>
        <taxon>Brumimicrobium</taxon>
    </lineage>
</organism>
<dbReference type="EMBL" id="PJNI01000011">
    <property type="protein sequence ID" value="PKR80342.1"/>
    <property type="molecule type" value="Genomic_DNA"/>
</dbReference>
<dbReference type="InterPro" id="IPR004441">
    <property type="entry name" value="rRNA_MeTrfase_TrmH"/>
</dbReference>
<feature type="domain" description="RNA 2-O ribose methyltransferase substrate binding" evidence="3">
    <location>
        <begin position="11"/>
        <end position="85"/>
    </location>
</feature>
<sequence length="251" mass="27763">MSSRKGEIEDLIFGVRAVIEAIEARKEINKIMIQRGMDKALFKELKEALANKKYTLQFVPAEKLNRLTRKNHQGVIAFISPVVYHDLTDVLSDVFERGDIPNILVLDRITDVRNFGAIARTAECSGVHAIVIPDKNSALITSDSIKTSSGALHKIPVCKTRDLNKTVLYMKESGLRIVACTEKTHDFVFDVTLTGPTAIIMGSEEDGISPELLKIAHQRAKIPLLGTISSYNVGVSAGIVLYEKMRQMVLS</sequence>
<dbReference type="Gene3D" id="3.30.1330.30">
    <property type="match status" value="1"/>
</dbReference>
<dbReference type="GO" id="GO:0005829">
    <property type="term" value="C:cytosol"/>
    <property type="evidence" value="ECO:0007669"/>
    <property type="project" value="TreeGrafter"/>
</dbReference>
<gene>
    <name evidence="4" type="ORF">CW751_10850</name>
</gene>
<protein>
    <submittedName>
        <fullName evidence="4">23S rRNA (Guanosine(2251)-2'-O)-methyltransferase RlmB</fullName>
    </submittedName>
</protein>
<dbReference type="SMART" id="SM00967">
    <property type="entry name" value="SpoU_sub_bind"/>
    <property type="match status" value="1"/>
</dbReference>
<name>A0A2I0R187_9FLAO</name>
<dbReference type="InterPro" id="IPR001537">
    <property type="entry name" value="SpoU_MeTrfase"/>
</dbReference>
<dbReference type="PANTHER" id="PTHR46429">
    <property type="entry name" value="23S RRNA (GUANOSINE-2'-O-)-METHYLTRANSFERASE RLMB"/>
    <property type="match status" value="1"/>
</dbReference>
<dbReference type="RefSeq" id="WP_101335054.1">
    <property type="nucleotide sequence ID" value="NZ_PJNI01000011.1"/>
</dbReference>
<dbReference type="CDD" id="cd18103">
    <property type="entry name" value="SpoU-like_RlmB"/>
    <property type="match status" value="1"/>
</dbReference>
<evidence type="ECO:0000313" key="5">
    <source>
        <dbReference type="Proteomes" id="UP000236654"/>
    </source>
</evidence>
<dbReference type="GO" id="GO:0006396">
    <property type="term" value="P:RNA processing"/>
    <property type="evidence" value="ECO:0007669"/>
    <property type="project" value="InterPro"/>
</dbReference>
<evidence type="ECO:0000259" key="3">
    <source>
        <dbReference type="SMART" id="SM00967"/>
    </source>
</evidence>
<dbReference type="Proteomes" id="UP000236654">
    <property type="component" value="Unassembled WGS sequence"/>
</dbReference>
<keyword evidence="5" id="KW-1185">Reference proteome</keyword>
<dbReference type="InterPro" id="IPR029026">
    <property type="entry name" value="tRNA_m1G_MTases_N"/>
</dbReference>
<dbReference type="GO" id="GO:0008173">
    <property type="term" value="F:RNA methyltransferase activity"/>
    <property type="evidence" value="ECO:0007669"/>
    <property type="project" value="InterPro"/>
</dbReference>
<dbReference type="Pfam" id="PF08032">
    <property type="entry name" value="SpoU_sub_bind"/>
    <property type="match status" value="1"/>
</dbReference>
<proteinExistence type="predicted"/>
<dbReference type="Gene3D" id="3.40.1280.10">
    <property type="match status" value="1"/>
</dbReference>
<dbReference type="GO" id="GO:0032259">
    <property type="term" value="P:methylation"/>
    <property type="evidence" value="ECO:0007669"/>
    <property type="project" value="UniProtKB-KW"/>
</dbReference>
<dbReference type="PANTHER" id="PTHR46429:SF1">
    <property type="entry name" value="23S RRNA (GUANOSINE-2'-O-)-METHYLTRANSFERASE RLMB"/>
    <property type="match status" value="1"/>
</dbReference>
<dbReference type="OrthoDB" id="9794400at2"/>
<accession>A0A2I0R187</accession>
<dbReference type="InterPro" id="IPR029064">
    <property type="entry name" value="Ribosomal_eL30-like_sf"/>
</dbReference>
<keyword evidence="1 4" id="KW-0489">Methyltransferase</keyword>
<dbReference type="GO" id="GO:0003723">
    <property type="term" value="F:RNA binding"/>
    <property type="evidence" value="ECO:0007669"/>
    <property type="project" value="InterPro"/>
</dbReference>
<reference evidence="4 5" key="1">
    <citation type="submission" date="2017-12" db="EMBL/GenBank/DDBJ databases">
        <title>The draft genome sequence of Brumimicrobium saltpan LHR20.</title>
        <authorList>
            <person name="Do Z.-J."/>
            <person name="Luo H.-R."/>
        </authorList>
    </citation>
    <scope>NUCLEOTIDE SEQUENCE [LARGE SCALE GENOMIC DNA]</scope>
    <source>
        <strain evidence="4 5">LHR20</strain>
    </source>
</reference>
<dbReference type="SUPFAM" id="SSF75217">
    <property type="entry name" value="alpha/beta knot"/>
    <property type="match status" value="1"/>
</dbReference>